<comment type="similarity">
    <text evidence="1 5">Belongs to the glycosyl hydrolase 5 (cellulase A) family.</text>
</comment>
<dbReference type="Gene3D" id="3.20.20.80">
    <property type="entry name" value="Glycosidases"/>
    <property type="match status" value="1"/>
</dbReference>
<dbReference type="OrthoDB" id="187430at2759"/>
<gene>
    <name evidence="8" type="ORF">Ctob_005832</name>
</gene>
<proteinExistence type="inferred from homology"/>
<evidence type="ECO:0000313" key="9">
    <source>
        <dbReference type="Proteomes" id="UP000037460"/>
    </source>
</evidence>
<dbReference type="AlphaFoldDB" id="A0A0M0JJR0"/>
<dbReference type="EMBL" id="JWZX01002835">
    <property type="protein sequence ID" value="KOO26557.1"/>
    <property type="molecule type" value="Genomic_DNA"/>
</dbReference>
<evidence type="ECO:0000259" key="7">
    <source>
        <dbReference type="PROSITE" id="PS50222"/>
    </source>
</evidence>
<evidence type="ECO:0000256" key="4">
    <source>
        <dbReference type="ARBA" id="ARBA00023295"/>
    </source>
</evidence>
<keyword evidence="2 5" id="KW-0378">Hydrolase</keyword>
<keyword evidence="6" id="KW-0472">Membrane</keyword>
<dbReference type="Gene3D" id="1.10.238.10">
    <property type="entry name" value="EF-hand"/>
    <property type="match status" value="1"/>
</dbReference>
<feature type="transmembrane region" description="Helical" evidence="6">
    <location>
        <begin position="154"/>
        <end position="176"/>
    </location>
</feature>
<evidence type="ECO:0000256" key="5">
    <source>
        <dbReference type="RuleBase" id="RU361153"/>
    </source>
</evidence>
<name>A0A0M0JJR0_9EUKA</name>
<keyword evidence="4 5" id="KW-0326">Glycosidase</keyword>
<dbReference type="InterPro" id="IPR011992">
    <property type="entry name" value="EF-hand-dom_pair"/>
</dbReference>
<dbReference type="PANTHER" id="PTHR31308:SF3">
    <property type="entry name" value="ENDOGLYCOCERAMIDASE"/>
    <property type="match status" value="1"/>
</dbReference>
<dbReference type="InterPro" id="IPR017853">
    <property type="entry name" value="GH"/>
</dbReference>
<dbReference type="InterPro" id="IPR038050">
    <property type="entry name" value="Neuro_actylchol_rec"/>
</dbReference>
<dbReference type="InterPro" id="IPR052066">
    <property type="entry name" value="Glycosphingolipid_Hydrolases"/>
</dbReference>
<dbReference type="Proteomes" id="UP000037460">
    <property type="component" value="Unassembled WGS sequence"/>
</dbReference>
<dbReference type="PROSITE" id="PS00659">
    <property type="entry name" value="GLYCOSYL_HYDROL_F5"/>
    <property type="match status" value="1"/>
</dbReference>
<dbReference type="GO" id="GO:0004553">
    <property type="term" value="F:hydrolase activity, hydrolyzing O-glycosyl compounds"/>
    <property type="evidence" value="ECO:0007669"/>
    <property type="project" value="InterPro"/>
</dbReference>
<evidence type="ECO:0000256" key="3">
    <source>
        <dbReference type="ARBA" id="ARBA00022837"/>
    </source>
</evidence>
<dbReference type="GO" id="GO:0005509">
    <property type="term" value="F:calcium ion binding"/>
    <property type="evidence" value="ECO:0007669"/>
    <property type="project" value="InterPro"/>
</dbReference>
<evidence type="ECO:0000256" key="2">
    <source>
        <dbReference type="ARBA" id="ARBA00022801"/>
    </source>
</evidence>
<dbReference type="InterPro" id="IPR018247">
    <property type="entry name" value="EF_Hand_1_Ca_BS"/>
</dbReference>
<dbReference type="InterPro" id="IPR002048">
    <property type="entry name" value="EF_hand_dom"/>
</dbReference>
<keyword evidence="6" id="KW-0812">Transmembrane</keyword>
<evidence type="ECO:0000256" key="6">
    <source>
        <dbReference type="SAM" id="Phobius"/>
    </source>
</evidence>
<keyword evidence="6" id="KW-1133">Transmembrane helix</keyword>
<reference evidence="9" key="1">
    <citation type="journal article" date="2015" name="PLoS Genet.">
        <title>Genome Sequence and Transcriptome Analyses of Chrysochromulina tobin: Metabolic Tools for Enhanced Algal Fitness in the Prominent Order Prymnesiales (Haptophyceae).</title>
        <authorList>
            <person name="Hovde B.T."/>
            <person name="Deodato C.R."/>
            <person name="Hunsperger H.M."/>
            <person name="Ryken S.A."/>
            <person name="Yost W."/>
            <person name="Jha R.K."/>
            <person name="Patterson J."/>
            <person name="Monnat R.J. Jr."/>
            <person name="Barlow S.B."/>
            <person name="Starkenburg S.R."/>
            <person name="Cattolico R.A."/>
        </authorList>
    </citation>
    <scope>NUCLEOTIDE SEQUENCE</scope>
    <source>
        <strain evidence="9">CCMP291</strain>
    </source>
</reference>
<accession>A0A0M0JJR0</accession>
<feature type="domain" description="EF-hand" evidence="7">
    <location>
        <begin position="269"/>
        <end position="304"/>
    </location>
</feature>
<dbReference type="PROSITE" id="PS00018">
    <property type="entry name" value="EF_HAND_1"/>
    <property type="match status" value="1"/>
</dbReference>
<dbReference type="InterPro" id="IPR001547">
    <property type="entry name" value="Glyco_hydro_5"/>
</dbReference>
<sequence length="597" mass="67157">MDSFFKVSNLTETTATALLDIREAVTVSFDFVYTFFPFDHQTIRLDLRLPTVRMNGCQALVDKRAGGDAFSGDCPVLFKIRRNNNVFVIKQLVPTIIIAEAPLISLWLDPTIPPVVAGRASIHIFAMVLVVLRASADLGLGVLSSLIWTDEFSLVQFFVIFSGLMETIFVHCLLRFNHKILALSVDGVFRKLLPFVLFPCLVVGWILKGLQETTAFLAVIVGGLSAFTVYSIFLTLRKTWNIEKNRQTMVKALKALKTDDVQKTLTKDQMDKVMRMTFDTFDLDKSKKLEKAEVRLILDAMYPNLNRQQVTEAMKAVKADEIPYEDFAIVVEDWQQIQDQAVRDAPPKRTLLELLGFRKKVKQTFKDARQGGDRVFIDSAGRERIFHGTNAVVKGPPWHPDPYTFSADISMAKEDFEWMQRLGLNVVRLGVLWSGVEPTRGHYNETYLDQLDTIVTLAAAHGVYTLLDWHQDGISEHFCGEGAPSWAIRRAEQPQLRYPFPFAPAFNDSSLFYVEEKMGGAPTLPTRSACLTSHGPGWGETTRETAQAYQAIYSNWQGVADAFAMAQAKLASRFVRRPEVLGIELLNEPFAGALIGR</sequence>
<keyword evidence="9" id="KW-1185">Reference proteome</keyword>
<dbReference type="GO" id="GO:0000272">
    <property type="term" value="P:polysaccharide catabolic process"/>
    <property type="evidence" value="ECO:0007669"/>
    <property type="project" value="InterPro"/>
</dbReference>
<evidence type="ECO:0000256" key="1">
    <source>
        <dbReference type="ARBA" id="ARBA00005641"/>
    </source>
</evidence>
<dbReference type="SUPFAM" id="SSF51445">
    <property type="entry name" value="(Trans)glycosidases"/>
    <property type="match status" value="1"/>
</dbReference>
<comment type="caution">
    <text evidence="8">The sequence shown here is derived from an EMBL/GenBank/DDBJ whole genome shotgun (WGS) entry which is preliminary data.</text>
</comment>
<feature type="transmembrane region" description="Helical" evidence="6">
    <location>
        <begin position="188"/>
        <end position="207"/>
    </location>
</feature>
<dbReference type="InterPro" id="IPR018087">
    <property type="entry name" value="Glyco_hydro_5_CS"/>
</dbReference>
<organism evidence="8 9">
    <name type="scientific">Chrysochromulina tobinii</name>
    <dbReference type="NCBI Taxonomy" id="1460289"/>
    <lineage>
        <taxon>Eukaryota</taxon>
        <taxon>Haptista</taxon>
        <taxon>Haptophyta</taxon>
        <taxon>Prymnesiophyceae</taxon>
        <taxon>Prymnesiales</taxon>
        <taxon>Chrysochromulinaceae</taxon>
        <taxon>Chrysochromulina</taxon>
    </lineage>
</organism>
<keyword evidence="3" id="KW-0106">Calcium</keyword>
<evidence type="ECO:0000313" key="8">
    <source>
        <dbReference type="EMBL" id="KOO26557.1"/>
    </source>
</evidence>
<protein>
    <recommendedName>
        <fullName evidence="7">EF-hand domain-containing protein</fullName>
    </recommendedName>
</protein>
<dbReference type="Pfam" id="PF00150">
    <property type="entry name" value="Cellulase"/>
    <property type="match status" value="1"/>
</dbReference>
<feature type="transmembrane region" description="Helical" evidence="6">
    <location>
        <begin position="124"/>
        <end position="148"/>
    </location>
</feature>
<dbReference type="Gene3D" id="1.20.58.390">
    <property type="entry name" value="Neurotransmitter-gated ion-channel transmembrane domain"/>
    <property type="match status" value="1"/>
</dbReference>
<dbReference type="PROSITE" id="PS50222">
    <property type="entry name" value="EF_HAND_2"/>
    <property type="match status" value="1"/>
</dbReference>
<dbReference type="SUPFAM" id="SSF47473">
    <property type="entry name" value="EF-hand"/>
    <property type="match status" value="1"/>
</dbReference>
<dbReference type="PANTHER" id="PTHR31308">
    <property type="match status" value="1"/>
</dbReference>
<feature type="transmembrane region" description="Helical" evidence="6">
    <location>
        <begin position="213"/>
        <end position="236"/>
    </location>
</feature>